<name>A0A2U1E6X0_9FIRM</name>
<proteinExistence type="predicted"/>
<accession>A0A2U1E6X0</accession>
<keyword evidence="2" id="KW-1185">Reference proteome</keyword>
<dbReference type="EMBL" id="QEKV01000001">
    <property type="protein sequence ID" value="PVY95671.1"/>
    <property type="molecule type" value="Genomic_DNA"/>
</dbReference>
<gene>
    <name evidence="1" type="ORF">C7381_101197</name>
</gene>
<comment type="caution">
    <text evidence="1">The sequence shown here is derived from an EMBL/GenBank/DDBJ whole genome shotgun (WGS) entry which is preliminary data.</text>
</comment>
<organism evidence="1 2">
    <name type="scientific">Ezakiella coagulans</name>
    <dbReference type="NCBI Taxonomy" id="46507"/>
    <lineage>
        <taxon>Bacteria</taxon>
        <taxon>Bacillati</taxon>
        <taxon>Bacillota</taxon>
        <taxon>Tissierellia</taxon>
        <taxon>Ezakiella</taxon>
    </lineage>
</organism>
<dbReference type="AlphaFoldDB" id="A0A2U1E6X0"/>
<evidence type="ECO:0000313" key="2">
    <source>
        <dbReference type="Proteomes" id="UP000245793"/>
    </source>
</evidence>
<dbReference type="PROSITE" id="PS51257">
    <property type="entry name" value="PROKAR_LIPOPROTEIN"/>
    <property type="match status" value="1"/>
</dbReference>
<reference evidence="1 2" key="1">
    <citation type="submission" date="2018-04" db="EMBL/GenBank/DDBJ databases">
        <title>Genomic Encyclopedia of Type Strains, Phase IV (KMG-IV): sequencing the most valuable type-strain genomes for metagenomic binning, comparative biology and taxonomic classification.</title>
        <authorList>
            <person name="Goeker M."/>
        </authorList>
    </citation>
    <scope>NUCLEOTIDE SEQUENCE [LARGE SCALE GENOMIC DNA]</scope>
    <source>
        <strain evidence="1 2">DSM 20705</strain>
    </source>
</reference>
<protein>
    <recommendedName>
        <fullName evidence="3">Lipoprotein</fullName>
    </recommendedName>
</protein>
<evidence type="ECO:0008006" key="3">
    <source>
        <dbReference type="Google" id="ProtNLM"/>
    </source>
</evidence>
<dbReference type="Proteomes" id="UP000245793">
    <property type="component" value="Unassembled WGS sequence"/>
</dbReference>
<evidence type="ECO:0000313" key="1">
    <source>
        <dbReference type="EMBL" id="PVY95671.1"/>
    </source>
</evidence>
<sequence>MQRKFRERVLIFLSISMASMLFGCGSNNGAKDNSKSDEFKTFEVSFYKEQLADDFYNNGDWFFVNDEVFKENFFELQKDEKPKLSENLSSKVECKIKKADSYKIVFPENELIGQWAIDDGVEVTEMVYYIPGDVRDEFKTGPTGKSTVNHQFYIENAKDIKTIRFKLLDRKDVDTDVSFEEAEGKIEVVFEVE</sequence>
<dbReference type="RefSeq" id="WP_116479570.1">
    <property type="nucleotide sequence ID" value="NZ_QEKV01000001.1"/>
</dbReference>